<proteinExistence type="predicted"/>
<evidence type="ECO:0000313" key="2">
    <source>
        <dbReference type="Proteomes" id="UP000708148"/>
    </source>
</evidence>
<keyword evidence="2" id="KW-1185">Reference proteome</keyword>
<dbReference type="EMBL" id="CAJHUC010000772">
    <property type="protein sequence ID" value="CAD7698157.1"/>
    <property type="molecule type" value="Genomic_DNA"/>
</dbReference>
<evidence type="ECO:0000313" key="1">
    <source>
        <dbReference type="EMBL" id="CAD7698157.1"/>
    </source>
</evidence>
<dbReference type="Proteomes" id="UP000708148">
    <property type="component" value="Unassembled WGS sequence"/>
</dbReference>
<dbReference type="OrthoDB" id="498085at2759"/>
<gene>
    <name evidence="1" type="ORF">OSTQU699_LOCUS3518</name>
</gene>
<sequence>MCCSLFPFSRPVVDSWLDLAKFVSSSGAGKKSAFSELAEALGRDVYIDINGWHLFLRDISVAPDLKMNHALANQLGSRLVSENLGDSDIEGLLRQVPVVLGGGKVKVRLSDAMPAYCMQDFLKICRDFADRA</sequence>
<protein>
    <submittedName>
        <fullName evidence="1">Uncharacterized protein</fullName>
    </submittedName>
</protein>
<dbReference type="AlphaFoldDB" id="A0A8S1IT61"/>
<accession>A0A8S1IT61</accession>
<organism evidence="1 2">
    <name type="scientific">Ostreobium quekettii</name>
    <dbReference type="NCBI Taxonomy" id="121088"/>
    <lineage>
        <taxon>Eukaryota</taxon>
        <taxon>Viridiplantae</taxon>
        <taxon>Chlorophyta</taxon>
        <taxon>core chlorophytes</taxon>
        <taxon>Ulvophyceae</taxon>
        <taxon>TCBD clade</taxon>
        <taxon>Bryopsidales</taxon>
        <taxon>Ostreobineae</taxon>
        <taxon>Ostreobiaceae</taxon>
        <taxon>Ostreobium</taxon>
    </lineage>
</organism>
<reference evidence="1" key="1">
    <citation type="submission" date="2020-12" db="EMBL/GenBank/DDBJ databases">
        <authorList>
            <person name="Iha C."/>
        </authorList>
    </citation>
    <scope>NUCLEOTIDE SEQUENCE</scope>
</reference>
<dbReference type="Pfam" id="PF11378">
    <property type="entry name" value="DUF3181"/>
    <property type="match status" value="1"/>
</dbReference>
<comment type="caution">
    <text evidence="1">The sequence shown here is derived from an EMBL/GenBank/DDBJ whole genome shotgun (WGS) entry which is preliminary data.</text>
</comment>
<dbReference type="InterPro" id="IPR021518">
    <property type="entry name" value="DUF3181"/>
</dbReference>
<name>A0A8S1IT61_9CHLO</name>